<reference evidence="6" key="1">
    <citation type="journal article" date="2020" name="mSystems">
        <title>Genome- and Community-Level Interaction Insights into Carbon Utilization and Element Cycling Functions of Hydrothermarchaeota in Hydrothermal Sediment.</title>
        <authorList>
            <person name="Zhou Z."/>
            <person name="Liu Y."/>
            <person name="Xu W."/>
            <person name="Pan J."/>
            <person name="Luo Z.H."/>
            <person name="Li M."/>
        </authorList>
    </citation>
    <scope>NUCLEOTIDE SEQUENCE [LARGE SCALE GENOMIC DNA]</scope>
    <source>
        <strain evidence="6">HyVt-456</strain>
    </source>
</reference>
<organism evidence="6">
    <name type="scientific">Caldithrix abyssi</name>
    <dbReference type="NCBI Taxonomy" id="187145"/>
    <lineage>
        <taxon>Bacteria</taxon>
        <taxon>Pseudomonadati</taxon>
        <taxon>Calditrichota</taxon>
        <taxon>Calditrichia</taxon>
        <taxon>Calditrichales</taxon>
        <taxon>Calditrichaceae</taxon>
        <taxon>Caldithrix</taxon>
    </lineage>
</organism>
<dbReference type="GO" id="GO:0016788">
    <property type="term" value="F:hydrolase activity, acting on ester bonds"/>
    <property type="evidence" value="ECO:0007669"/>
    <property type="project" value="UniProtKB-ARBA"/>
</dbReference>
<evidence type="ECO:0000256" key="2">
    <source>
        <dbReference type="ARBA" id="ARBA00022803"/>
    </source>
</evidence>
<dbReference type="Gene3D" id="3.40.50.1110">
    <property type="entry name" value="SGNH hydrolase"/>
    <property type="match status" value="1"/>
</dbReference>
<dbReference type="AlphaFoldDB" id="A0A7V1PU56"/>
<dbReference type="InterPro" id="IPR013830">
    <property type="entry name" value="SGNH_hydro"/>
</dbReference>
<dbReference type="InterPro" id="IPR036514">
    <property type="entry name" value="SGNH_hydro_sf"/>
</dbReference>
<dbReference type="PANTHER" id="PTHR44943">
    <property type="entry name" value="CELLULOSE SYNTHASE OPERON PROTEIN C"/>
    <property type="match status" value="1"/>
</dbReference>
<feature type="repeat" description="TPR" evidence="3">
    <location>
        <begin position="485"/>
        <end position="518"/>
    </location>
</feature>
<dbReference type="SMART" id="SM00028">
    <property type="entry name" value="TPR"/>
    <property type="match status" value="5"/>
</dbReference>
<name>A0A7V1PU56_CALAY</name>
<protein>
    <submittedName>
        <fullName evidence="6">Tetratricopeptide repeat protein</fullName>
    </submittedName>
</protein>
<evidence type="ECO:0000256" key="1">
    <source>
        <dbReference type="ARBA" id="ARBA00022737"/>
    </source>
</evidence>
<dbReference type="Pfam" id="PF13432">
    <property type="entry name" value="TPR_16"/>
    <property type="match status" value="1"/>
</dbReference>
<dbReference type="InterPro" id="IPR019734">
    <property type="entry name" value="TPR_rpt"/>
</dbReference>
<keyword evidence="4" id="KW-0175">Coiled coil</keyword>
<evidence type="ECO:0000313" key="6">
    <source>
        <dbReference type="EMBL" id="HED10363.1"/>
    </source>
</evidence>
<keyword evidence="2 3" id="KW-0802">TPR repeat</keyword>
<dbReference type="Gene3D" id="1.25.40.10">
    <property type="entry name" value="Tetratricopeptide repeat domain"/>
    <property type="match status" value="2"/>
</dbReference>
<dbReference type="SUPFAM" id="SSF48452">
    <property type="entry name" value="TPR-like"/>
    <property type="match status" value="2"/>
</dbReference>
<dbReference type="Proteomes" id="UP000886005">
    <property type="component" value="Unassembled WGS sequence"/>
</dbReference>
<dbReference type="InterPro" id="IPR051685">
    <property type="entry name" value="Ycf3/AcsC/BcsC/TPR_MFPF"/>
</dbReference>
<feature type="repeat" description="TPR" evidence="3">
    <location>
        <begin position="553"/>
        <end position="586"/>
    </location>
</feature>
<dbReference type="PANTHER" id="PTHR44943:SF8">
    <property type="entry name" value="TPR REPEAT-CONTAINING PROTEIN MJ0263"/>
    <property type="match status" value="1"/>
</dbReference>
<feature type="repeat" description="TPR" evidence="3">
    <location>
        <begin position="519"/>
        <end position="552"/>
    </location>
</feature>
<feature type="coiled-coil region" evidence="4">
    <location>
        <begin position="565"/>
        <end position="592"/>
    </location>
</feature>
<evidence type="ECO:0000256" key="4">
    <source>
        <dbReference type="SAM" id="Coils"/>
    </source>
</evidence>
<dbReference type="Pfam" id="PF13472">
    <property type="entry name" value="Lipase_GDSL_2"/>
    <property type="match status" value="1"/>
</dbReference>
<gene>
    <name evidence="6" type="ORF">ENJ10_06720</name>
</gene>
<feature type="domain" description="SGNH hydrolase-type esterase" evidence="5">
    <location>
        <begin position="83"/>
        <end position="400"/>
    </location>
</feature>
<dbReference type="PROSITE" id="PS50293">
    <property type="entry name" value="TPR_REGION"/>
    <property type="match status" value="1"/>
</dbReference>
<dbReference type="SUPFAM" id="SSF52266">
    <property type="entry name" value="SGNH hydrolase"/>
    <property type="match status" value="1"/>
</dbReference>
<dbReference type="EMBL" id="DRLD01000184">
    <property type="protein sequence ID" value="HED10363.1"/>
    <property type="molecule type" value="Genomic_DNA"/>
</dbReference>
<evidence type="ECO:0000259" key="5">
    <source>
        <dbReference type="Pfam" id="PF13472"/>
    </source>
</evidence>
<sequence>MKKLIFILITFILLFLVLALFEGVLRLAGYGRDYPLFIQKGSTLVTNPDFARKYFSDADISIPELIEQKIPLKKGNGVPRIVALGGSTTAGFPYEVNINFPWFLKTRLQREWPGKKVEMINLGISAVNSFTVADMTDEVIALEPDAVLIYMGHNEFYGALGPASTQAIGSNRALIRLTLWLREWRLYQLLQNGLRLFSPAEQGKSKASLMSQMIGRAQLLPGDPLYRTTLDNFSANLSEILSTLKEAGIHVIISPLVSNLRDQYPLGHTPLMEEKENRERYEQARAAWQADSTAAALNRLSPLLKLKPVPAEAAWLAAKIYDRLGQWPQAESYYRLARDNDPMPFRAPSAINRIIDSLAGRFGVPLTDTGERFRRQAREHIPGNDLFLEHLHPNQRGYALIARSFEQRLSFLKDAGATGTDTLSLKSYLAEQPFTLFDMRIGEMKVESLLEGFPFNGRTVFTGTPSTPLVDSLVRRHIYHKLFWDGAHFELGDYYKQNNRYDEALAEYEAVYYNDPTNPSALYRIGDIYLLKKEFDRAAEWYRRALEVTPGKAYLYAKLGRTLMIAEKTDEALKALETVIQLEKQKKTLKDDDRKTLYYLLGVGYARQGKYRRAEAAANMSLSIDRKFYPPFALKQKIKRLKKISGKK</sequence>
<evidence type="ECO:0000256" key="3">
    <source>
        <dbReference type="PROSITE-ProRule" id="PRU00339"/>
    </source>
</evidence>
<accession>A0A7V1PU56</accession>
<comment type="caution">
    <text evidence="6">The sequence shown here is derived from an EMBL/GenBank/DDBJ whole genome shotgun (WGS) entry which is preliminary data.</text>
</comment>
<dbReference type="PROSITE" id="PS50005">
    <property type="entry name" value="TPR"/>
    <property type="match status" value="3"/>
</dbReference>
<dbReference type="InterPro" id="IPR011990">
    <property type="entry name" value="TPR-like_helical_dom_sf"/>
</dbReference>
<proteinExistence type="predicted"/>
<keyword evidence="1" id="KW-0677">Repeat</keyword>